<feature type="region of interest" description="Disordered" evidence="1">
    <location>
        <begin position="1"/>
        <end position="130"/>
    </location>
</feature>
<dbReference type="AlphaFoldDB" id="A0AAN9C1K1"/>
<proteinExistence type="predicted"/>
<feature type="compositionally biased region" description="Basic and acidic residues" evidence="1">
    <location>
        <begin position="121"/>
        <end position="130"/>
    </location>
</feature>
<dbReference type="Gene3D" id="3.80.10.10">
    <property type="entry name" value="Ribonuclease Inhibitor"/>
    <property type="match status" value="1"/>
</dbReference>
<gene>
    <name evidence="2" type="ORF">V1264_001629</name>
</gene>
<comment type="caution">
    <text evidence="2">The sequence shown here is derived from an EMBL/GenBank/DDBJ whole genome shotgun (WGS) entry which is preliminary data.</text>
</comment>
<accession>A0AAN9C1K1</accession>
<keyword evidence="3" id="KW-1185">Reference proteome</keyword>
<organism evidence="2 3">
    <name type="scientific">Littorina saxatilis</name>
    <dbReference type="NCBI Taxonomy" id="31220"/>
    <lineage>
        <taxon>Eukaryota</taxon>
        <taxon>Metazoa</taxon>
        <taxon>Spiralia</taxon>
        <taxon>Lophotrochozoa</taxon>
        <taxon>Mollusca</taxon>
        <taxon>Gastropoda</taxon>
        <taxon>Caenogastropoda</taxon>
        <taxon>Littorinimorpha</taxon>
        <taxon>Littorinoidea</taxon>
        <taxon>Littorinidae</taxon>
        <taxon>Littorina</taxon>
    </lineage>
</organism>
<name>A0AAN9C1K1_9CAEN</name>
<dbReference type="InterPro" id="IPR032675">
    <property type="entry name" value="LRR_dom_sf"/>
</dbReference>
<dbReference type="EMBL" id="JBAMIC010000001">
    <property type="protein sequence ID" value="KAK7115823.1"/>
    <property type="molecule type" value="Genomic_DNA"/>
</dbReference>
<dbReference type="PANTHER" id="PTHR48125">
    <property type="entry name" value="LP07818P1"/>
    <property type="match status" value="1"/>
</dbReference>
<evidence type="ECO:0000313" key="3">
    <source>
        <dbReference type="Proteomes" id="UP001374579"/>
    </source>
</evidence>
<dbReference type="SUPFAM" id="SSF52047">
    <property type="entry name" value="RNI-like"/>
    <property type="match status" value="1"/>
</dbReference>
<evidence type="ECO:0000313" key="2">
    <source>
        <dbReference type="EMBL" id="KAK7115823.1"/>
    </source>
</evidence>
<dbReference type="Proteomes" id="UP001374579">
    <property type="component" value="Unassembled WGS sequence"/>
</dbReference>
<feature type="compositionally biased region" description="Pro residues" evidence="1">
    <location>
        <begin position="75"/>
        <end position="119"/>
    </location>
</feature>
<dbReference type="PANTHER" id="PTHR48125:SF10">
    <property type="entry name" value="OS12G0136300 PROTEIN"/>
    <property type="match status" value="1"/>
</dbReference>
<reference evidence="2 3" key="1">
    <citation type="submission" date="2024-02" db="EMBL/GenBank/DDBJ databases">
        <title>Chromosome-scale genome assembly of the rough periwinkle Littorina saxatilis.</title>
        <authorList>
            <person name="De Jode A."/>
            <person name="Faria R."/>
            <person name="Formenti G."/>
            <person name="Sims Y."/>
            <person name="Smith T.P."/>
            <person name="Tracey A."/>
            <person name="Wood J.M.D."/>
            <person name="Zagrodzka Z.B."/>
            <person name="Johannesson K."/>
            <person name="Butlin R.K."/>
            <person name="Leder E.H."/>
        </authorList>
    </citation>
    <scope>NUCLEOTIDE SEQUENCE [LARGE SCALE GENOMIC DNA]</scope>
    <source>
        <strain evidence="2">Snail1</strain>
        <tissue evidence="2">Muscle</tissue>
    </source>
</reference>
<sequence length="700" mass="76604">MYKRKPSAGSKKSEASLTNAPPADAQQESQNAAAAASKPSTTSASTAQAASTKSSQPQKIHQASTPPSSKAAKGPPLPPPSSKAPQTSQPPPPKSAPGPPPPPPPSNAPQAPPPPPPPAAKVDRSKIKPEDLLLSKRNLKKVNRKDVYDPVTLDKTTLFRNDMGIQSDEAEFLPLNIAKHNMVNMNLTADLTCINFSGVEMLTDAIFYILKFSNVYFRMLKKFICTGCYHLSDSGISWMAEMSPEILGLELEGCVKVTEKGLTAVVRECPKLTSLSIVGTGVGRIPLEIGKTKVMSGNLRAQGSPVISSGFSFVTRKAEKRQDIRFMVELEVAEDPNENPMDDKFTGKVKDIDLFKVIVLRDESVTQTLVDMVDKKPPTGQPPPISVVDSWQPKAVEGEKAVVFHVTEVAAQSTLQDSVLTAGSIVILTYRLQDGNVLSLGNRLAATVGMVLAKCPDVAILTLGVLSDKHREDEKTAVQEAVYARLLAWTEGLYRTLTIHIDRTWKMEMLDFNGQLSLAAGGLVSDTLHHLTDASTKRKVLFQMSAEESSVREMVTSGLDICVEEVKEFVPWVHDPVDHTCFYLADMIPKTTLCTLNQIYEDMPVDQRLQFHHRQPYPHMGKIMDLIEKMGSALYMPGSKDSLCVTNMSAYAQLLTAFLQAKAPRSECLPCLGESETAFWDRETIEEFLKKHSPEVQVGL</sequence>
<evidence type="ECO:0000256" key="1">
    <source>
        <dbReference type="SAM" id="MobiDB-lite"/>
    </source>
</evidence>
<feature type="compositionally biased region" description="Low complexity" evidence="1">
    <location>
        <begin position="25"/>
        <end position="74"/>
    </location>
</feature>
<protein>
    <submittedName>
        <fullName evidence="2">Uncharacterized protein</fullName>
    </submittedName>
</protein>